<sequence length="522" mass="58115">MHYGKSYSALLASLPPEFQDSAIEYRQLKKTIKKLVDELGSLGLNPDVLNSLLHTEVETHARSLQEPAASGSTSDPTSPSNTSTQLSSELSQVVSKAVYEFSSDESNTLSPRLRIWISPSRFEEVYTSGSSEAFVSESQSSDNPSDDIGLNEEVPQGALTKRRNSSTSLLWALQQHAVEEPSGIEPVFEEQGEAGLDLSEPEQLSSVPESDSREIVISLKADANFFALLTNALVASSNALRTTESQFMDSLKDLSVTISQHAKPPSSHHHPIPSPKNIFRKADGDLYTWREIFTMYMELEIFESSAERDRGDRSTEESEKRLGKFAQQIGARGMKLSKDNRTAFERFLELNVLILNLRKFQIANNEAARKILKKHTKRTGLPSPSSAALVAVAPVLNVHFTSLPHTLVQAMAEILLPIIPHLDDYECLICASVAFKPVRLACGHLFCVRCLVKLQKRGKANCPVCRAETVLQADRTNVDDMLLRYMVDWFPREVKEKKNVDGKEVEKEQMEELGMSNDCTIM</sequence>
<feature type="compositionally biased region" description="Low complexity" evidence="5">
    <location>
        <begin position="70"/>
        <end position="84"/>
    </location>
</feature>
<dbReference type="InterPro" id="IPR013083">
    <property type="entry name" value="Znf_RING/FYVE/PHD"/>
</dbReference>
<dbReference type="OrthoDB" id="5588846at2759"/>
<keyword evidence="1" id="KW-0479">Metal-binding</keyword>
<accession>A0A164R7E5</accession>
<evidence type="ECO:0000256" key="3">
    <source>
        <dbReference type="ARBA" id="ARBA00022833"/>
    </source>
</evidence>
<evidence type="ECO:0000256" key="2">
    <source>
        <dbReference type="ARBA" id="ARBA00022771"/>
    </source>
</evidence>
<dbReference type="PROSITE" id="PS00518">
    <property type="entry name" value="ZF_RING_1"/>
    <property type="match status" value="1"/>
</dbReference>
<keyword evidence="9" id="KW-1185">Reference proteome</keyword>
<evidence type="ECO:0008006" key="10">
    <source>
        <dbReference type="Google" id="ProtNLM"/>
    </source>
</evidence>
<proteinExistence type="predicted"/>
<evidence type="ECO:0000259" key="6">
    <source>
        <dbReference type="PROSITE" id="PS50089"/>
    </source>
</evidence>
<gene>
    <name evidence="8" type="ORF">SISNIDRAFT_551630</name>
</gene>
<protein>
    <recommendedName>
        <fullName evidence="10">RING-14 protein</fullName>
    </recommendedName>
</protein>
<dbReference type="PANTHER" id="PTHR23327:SF51">
    <property type="entry name" value="TRANSCRIPTIONAL REGULATOR OF YEAST FORM ADHERENCE 3"/>
    <property type="match status" value="1"/>
</dbReference>
<reference evidence="8 9" key="1">
    <citation type="journal article" date="2016" name="Mol. Biol. Evol.">
        <title>Comparative Genomics of Early-Diverging Mushroom-Forming Fungi Provides Insights into the Origins of Lignocellulose Decay Capabilities.</title>
        <authorList>
            <person name="Nagy L.G."/>
            <person name="Riley R."/>
            <person name="Tritt A."/>
            <person name="Adam C."/>
            <person name="Daum C."/>
            <person name="Floudas D."/>
            <person name="Sun H."/>
            <person name="Yadav J.S."/>
            <person name="Pangilinan J."/>
            <person name="Larsson K.H."/>
            <person name="Matsuura K."/>
            <person name="Barry K."/>
            <person name="Labutti K."/>
            <person name="Kuo R."/>
            <person name="Ohm R.A."/>
            <person name="Bhattacharya S.S."/>
            <person name="Shirouzu T."/>
            <person name="Yoshinaga Y."/>
            <person name="Martin F.M."/>
            <person name="Grigoriev I.V."/>
            <person name="Hibbett D.S."/>
        </authorList>
    </citation>
    <scope>NUCLEOTIDE SEQUENCE [LARGE SCALE GENOMIC DNA]</scope>
    <source>
        <strain evidence="8 9">HHB9708</strain>
    </source>
</reference>
<organism evidence="8 9">
    <name type="scientific">Sistotremastrum niveocremeum HHB9708</name>
    <dbReference type="NCBI Taxonomy" id="1314777"/>
    <lineage>
        <taxon>Eukaryota</taxon>
        <taxon>Fungi</taxon>
        <taxon>Dikarya</taxon>
        <taxon>Basidiomycota</taxon>
        <taxon>Agaricomycotina</taxon>
        <taxon>Agaricomycetes</taxon>
        <taxon>Sistotremastrales</taxon>
        <taxon>Sistotremastraceae</taxon>
        <taxon>Sertulicium</taxon>
        <taxon>Sertulicium niveocremeum</taxon>
    </lineage>
</organism>
<dbReference type="PANTHER" id="PTHR23327">
    <property type="entry name" value="RING FINGER PROTEIN 127"/>
    <property type="match status" value="1"/>
</dbReference>
<evidence type="ECO:0000259" key="7">
    <source>
        <dbReference type="PROSITE" id="PS51382"/>
    </source>
</evidence>
<keyword evidence="2 4" id="KW-0863">Zinc-finger</keyword>
<feature type="compositionally biased region" description="Low complexity" evidence="5">
    <location>
        <begin position="131"/>
        <end position="141"/>
    </location>
</feature>
<dbReference type="InterPro" id="IPR001841">
    <property type="entry name" value="Znf_RING"/>
</dbReference>
<dbReference type="GO" id="GO:0008270">
    <property type="term" value="F:zinc ion binding"/>
    <property type="evidence" value="ECO:0007669"/>
    <property type="project" value="UniProtKB-KW"/>
</dbReference>
<evidence type="ECO:0000256" key="1">
    <source>
        <dbReference type="ARBA" id="ARBA00022723"/>
    </source>
</evidence>
<dbReference type="PROSITE" id="PS50089">
    <property type="entry name" value="ZF_RING_2"/>
    <property type="match status" value="1"/>
</dbReference>
<dbReference type="Pfam" id="PF13920">
    <property type="entry name" value="zf-C3HC4_3"/>
    <property type="match status" value="1"/>
</dbReference>
<evidence type="ECO:0000313" key="9">
    <source>
        <dbReference type="Proteomes" id="UP000076722"/>
    </source>
</evidence>
<dbReference type="Pfam" id="PF03105">
    <property type="entry name" value="SPX"/>
    <property type="match status" value="1"/>
</dbReference>
<feature type="domain" description="RING-type" evidence="6">
    <location>
        <begin position="427"/>
        <end position="466"/>
    </location>
</feature>
<name>A0A164R7E5_9AGAM</name>
<dbReference type="InterPro" id="IPR017907">
    <property type="entry name" value="Znf_RING_CS"/>
</dbReference>
<feature type="region of interest" description="Disordered" evidence="5">
    <location>
        <begin position="60"/>
        <end position="89"/>
    </location>
</feature>
<dbReference type="Proteomes" id="UP000076722">
    <property type="component" value="Unassembled WGS sequence"/>
</dbReference>
<dbReference type="SMART" id="SM00184">
    <property type="entry name" value="RING"/>
    <property type="match status" value="1"/>
</dbReference>
<dbReference type="STRING" id="1314777.A0A164R7E5"/>
<evidence type="ECO:0000313" key="8">
    <source>
        <dbReference type="EMBL" id="KZS90314.1"/>
    </source>
</evidence>
<dbReference type="PROSITE" id="PS51382">
    <property type="entry name" value="SPX"/>
    <property type="match status" value="1"/>
</dbReference>
<feature type="domain" description="SPX" evidence="7">
    <location>
        <begin position="1"/>
        <end position="389"/>
    </location>
</feature>
<dbReference type="Gene3D" id="3.30.40.10">
    <property type="entry name" value="Zinc/RING finger domain, C3HC4 (zinc finger)"/>
    <property type="match status" value="1"/>
</dbReference>
<dbReference type="AlphaFoldDB" id="A0A164R7E5"/>
<evidence type="ECO:0000256" key="4">
    <source>
        <dbReference type="PROSITE-ProRule" id="PRU00175"/>
    </source>
</evidence>
<dbReference type="InterPro" id="IPR004331">
    <property type="entry name" value="SPX_dom"/>
</dbReference>
<keyword evidence="3" id="KW-0862">Zinc</keyword>
<feature type="region of interest" description="Disordered" evidence="5">
    <location>
        <begin position="131"/>
        <end position="161"/>
    </location>
</feature>
<evidence type="ECO:0000256" key="5">
    <source>
        <dbReference type="SAM" id="MobiDB-lite"/>
    </source>
</evidence>
<dbReference type="SUPFAM" id="SSF57850">
    <property type="entry name" value="RING/U-box"/>
    <property type="match status" value="1"/>
</dbReference>
<dbReference type="EMBL" id="KV419422">
    <property type="protein sequence ID" value="KZS90314.1"/>
    <property type="molecule type" value="Genomic_DNA"/>
</dbReference>